<dbReference type="Pfam" id="PF08294">
    <property type="entry name" value="TIM21"/>
    <property type="match status" value="1"/>
</dbReference>
<evidence type="ECO:0000256" key="1">
    <source>
        <dbReference type="ARBA" id="ARBA00004304"/>
    </source>
</evidence>
<reference evidence="10" key="1">
    <citation type="submission" date="2013-11" db="EMBL/GenBank/DDBJ databases">
        <title>Genome sequence of the fusiform rust pathogen reveals effectors for host alternation and coevolution with pine.</title>
        <authorList>
            <consortium name="DOE Joint Genome Institute"/>
            <person name="Smith K."/>
            <person name="Pendleton A."/>
            <person name="Kubisiak T."/>
            <person name="Anderson C."/>
            <person name="Salamov A."/>
            <person name="Aerts A."/>
            <person name="Riley R."/>
            <person name="Clum A."/>
            <person name="Lindquist E."/>
            <person name="Ence D."/>
            <person name="Campbell M."/>
            <person name="Kronenberg Z."/>
            <person name="Feau N."/>
            <person name="Dhillon B."/>
            <person name="Hamelin R."/>
            <person name="Burleigh J."/>
            <person name="Smith J."/>
            <person name="Yandell M."/>
            <person name="Nelson C."/>
            <person name="Grigoriev I."/>
            <person name="Davis J."/>
        </authorList>
    </citation>
    <scope>NUCLEOTIDE SEQUENCE</scope>
    <source>
        <strain evidence="10">G11</strain>
    </source>
</reference>
<evidence type="ECO:0000313" key="10">
    <source>
        <dbReference type="EMBL" id="KAG0145301.1"/>
    </source>
</evidence>
<feature type="signal peptide" evidence="9">
    <location>
        <begin position="1"/>
        <end position="21"/>
    </location>
</feature>
<evidence type="ECO:0000256" key="8">
    <source>
        <dbReference type="SAM" id="MobiDB-lite"/>
    </source>
</evidence>
<dbReference type="PANTHER" id="PTHR13032">
    <property type="entry name" value="MITOCHONDRIAL IMPORT INNER MEMBRANE TRANSLOCASE SUBUNIT TIM21"/>
    <property type="match status" value="1"/>
</dbReference>
<comment type="subcellular location">
    <subcellularLocation>
        <location evidence="1">Mitochondrion membrane</location>
        <topology evidence="1">Single-pass membrane protein</topology>
    </subcellularLocation>
</comment>
<organism evidence="10 11">
    <name type="scientific">Cronartium quercuum f. sp. fusiforme G11</name>
    <dbReference type="NCBI Taxonomy" id="708437"/>
    <lineage>
        <taxon>Eukaryota</taxon>
        <taxon>Fungi</taxon>
        <taxon>Dikarya</taxon>
        <taxon>Basidiomycota</taxon>
        <taxon>Pucciniomycotina</taxon>
        <taxon>Pucciniomycetes</taxon>
        <taxon>Pucciniales</taxon>
        <taxon>Coleosporiaceae</taxon>
        <taxon>Cronartium</taxon>
    </lineage>
</organism>
<dbReference type="PANTHER" id="PTHR13032:SF6">
    <property type="entry name" value="MITOCHONDRIAL IMPORT INNER MEMBRANE TRANSLOCASE SUBUNIT TIM21"/>
    <property type="match status" value="1"/>
</dbReference>
<evidence type="ECO:0000256" key="7">
    <source>
        <dbReference type="ARBA" id="ARBA00023136"/>
    </source>
</evidence>
<feature type="chain" id="PRO_5040512501" description="Mitochondrial import inner membrane translocase subunit Tim21" evidence="9">
    <location>
        <begin position="22"/>
        <end position="415"/>
    </location>
</feature>
<evidence type="ECO:0000256" key="5">
    <source>
        <dbReference type="ARBA" id="ARBA00022989"/>
    </source>
</evidence>
<keyword evidence="5" id="KW-1133">Transmembrane helix</keyword>
<dbReference type="EMBL" id="MU167279">
    <property type="protein sequence ID" value="KAG0145301.1"/>
    <property type="molecule type" value="Genomic_DNA"/>
</dbReference>
<dbReference type="AlphaFoldDB" id="A0A9P6NEG7"/>
<comment type="caution">
    <text evidence="10">The sequence shown here is derived from an EMBL/GenBank/DDBJ whole genome shotgun (WGS) entry which is preliminary data.</text>
</comment>
<evidence type="ECO:0000313" key="11">
    <source>
        <dbReference type="Proteomes" id="UP000886653"/>
    </source>
</evidence>
<dbReference type="OrthoDB" id="436405at2759"/>
<keyword evidence="9" id="KW-0732">Signal</keyword>
<keyword evidence="6" id="KW-0496">Mitochondrion</keyword>
<evidence type="ECO:0000256" key="4">
    <source>
        <dbReference type="ARBA" id="ARBA00022946"/>
    </source>
</evidence>
<keyword evidence="3" id="KW-0812">Transmembrane</keyword>
<proteinExistence type="inferred from homology"/>
<keyword evidence="11" id="KW-1185">Reference proteome</keyword>
<dbReference type="InterPro" id="IPR013261">
    <property type="entry name" value="Tim21"/>
</dbReference>
<comment type="similarity">
    <text evidence="2">Belongs to the TIM21 family.</text>
</comment>
<evidence type="ECO:0000256" key="3">
    <source>
        <dbReference type="ARBA" id="ARBA00022692"/>
    </source>
</evidence>
<dbReference type="Proteomes" id="UP000886653">
    <property type="component" value="Unassembled WGS sequence"/>
</dbReference>
<dbReference type="GO" id="GO:0005744">
    <property type="term" value="C:TIM23 mitochondrial import inner membrane translocase complex"/>
    <property type="evidence" value="ECO:0007669"/>
    <property type="project" value="InterPro"/>
</dbReference>
<accession>A0A9P6NEG7</accession>
<gene>
    <name evidence="10" type="ORF">CROQUDRAFT_658881</name>
</gene>
<sequence length="415" mass="46898">MSNTRMSAAALLFIFQPRWVGRGVQSANSYLCTLQPPDRTHSRIKYSTASSASVSALLNSGPRHAFRRPRSSPSNIYIPHRSLHGSIPQKRADQVLTEELRKLTQGGGRDGATTGPMLGPFMMPRGRLGERPLEASERQGWKQAGWGERRRRVFRNGRNLAVVSVGGCIGLLVVYSITSELFAPSSPTNLMLATIETIECSESLKSILRTPYIFHTSQHASSKHTHLPHPITHQNSSHTVELRFLIEGSPIFASKRAEWWELEWWKSTMKKWISPLITSEVKQPVGIAKPPWNSETVENSATRNGWLVDVIGMLIPRTLSNRKEREAQSGSERPGWLERRAPSLGTFEHGEVTAEIVKDTGGGWTYKSLYIDFPDAQHAYYRLDVLNELRKVQAHATVEERAPKRYRFWSRRINV</sequence>
<evidence type="ECO:0000256" key="2">
    <source>
        <dbReference type="ARBA" id="ARBA00010867"/>
    </source>
</evidence>
<dbReference type="GO" id="GO:0030150">
    <property type="term" value="P:protein import into mitochondrial matrix"/>
    <property type="evidence" value="ECO:0007669"/>
    <property type="project" value="InterPro"/>
</dbReference>
<name>A0A9P6NEG7_9BASI</name>
<evidence type="ECO:0008006" key="12">
    <source>
        <dbReference type="Google" id="ProtNLM"/>
    </source>
</evidence>
<evidence type="ECO:0000256" key="6">
    <source>
        <dbReference type="ARBA" id="ARBA00023128"/>
    </source>
</evidence>
<evidence type="ECO:0000256" key="9">
    <source>
        <dbReference type="SAM" id="SignalP"/>
    </source>
</evidence>
<feature type="region of interest" description="Disordered" evidence="8">
    <location>
        <begin position="60"/>
        <end position="81"/>
    </location>
</feature>
<keyword evidence="4" id="KW-0809">Transit peptide</keyword>
<keyword evidence="7" id="KW-0472">Membrane</keyword>
<protein>
    <recommendedName>
        <fullName evidence="12">Mitochondrial import inner membrane translocase subunit Tim21</fullName>
    </recommendedName>
</protein>